<name>W1I8Y4_9CILI</name>
<dbReference type="Gene3D" id="3.90.640.80">
    <property type="match status" value="1"/>
</dbReference>
<dbReference type="SMART" id="SM00535">
    <property type="entry name" value="RIBOc"/>
    <property type="match status" value="2"/>
</dbReference>
<dbReference type="SUPFAM" id="SSF69065">
    <property type="entry name" value="RNase III domain-like"/>
    <property type="match status" value="2"/>
</dbReference>
<evidence type="ECO:0000256" key="2">
    <source>
        <dbReference type="SAM" id="MobiDB-lite"/>
    </source>
</evidence>
<evidence type="ECO:0000259" key="3">
    <source>
        <dbReference type="PROSITE" id="PS50142"/>
    </source>
</evidence>
<feature type="compositionally biased region" description="Basic residues" evidence="2">
    <location>
        <begin position="15"/>
        <end position="24"/>
    </location>
</feature>
<accession>W1I8Y4</accession>
<feature type="compositionally biased region" description="Basic residues" evidence="2">
    <location>
        <begin position="45"/>
        <end position="62"/>
    </location>
</feature>
<dbReference type="Pfam" id="PF08063">
    <property type="entry name" value="Zn_ribbon_PADR1"/>
    <property type="match status" value="1"/>
</dbReference>
<dbReference type="InterPro" id="IPR000999">
    <property type="entry name" value="RNase_III_dom"/>
</dbReference>
<dbReference type="PROSITE" id="PS00517">
    <property type="entry name" value="RNASE_3_1"/>
    <property type="match status" value="1"/>
</dbReference>
<dbReference type="PROSITE" id="PS50142">
    <property type="entry name" value="RNASE_3_2"/>
    <property type="match status" value="2"/>
</dbReference>
<dbReference type="InterPro" id="IPR036389">
    <property type="entry name" value="RNase_III_sf"/>
</dbReference>
<evidence type="ECO:0000313" key="4">
    <source>
        <dbReference type="EMBL" id="CDL68761.1"/>
    </source>
</evidence>
<reference evidence="4" key="1">
    <citation type="submission" date="2013-12" db="EMBL/GenBank/DDBJ databases">
        <authorList>
            <person name="Swart E."/>
        </authorList>
    </citation>
    <scope>NUCLEOTIDE SEQUENCE</scope>
</reference>
<dbReference type="Gene3D" id="1.10.1520.10">
    <property type="entry name" value="Ribonuclease III domain"/>
    <property type="match status" value="2"/>
</dbReference>
<dbReference type="SMART" id="SM01335">
    <property type="entry name" value="PADR1"/>
    <property type="match status" value="1"/>
</dbReference>
<dbReference type="Pfam" id="PF00636">
    <property type="entry name" value="Ribonuclease_3"/>
    <property type="match status" value="2"/>
</dbReference>
<dbReference type="EMBL" id="HG798817">
    <property type="protein sequence ID" value="CDL68761.1"/>
    <property type="molecule type" value="Genomic_DNA"/>
</dbReference>
<dbReference type="AlphaFoldDB" id="W1I8Y4"/>
<feature type="domain" description="RNase III" evidence="3">
    <location>
        <begin position="764"/>
        <end position="859"/>
    </location>
</feature>
<feature type="region of interest" description="Disordered" evidence="2">
    <location>
        <begin position="1"/>
        <end position="24"/>
    </location>
</feature>
<feature type="domain" description="RNase III" evidence="3">
    <location>
        <begin position="586"/>
        <end position="712"/>
    </location>
</feature>
<organism evidence="4">
    <name type="scientific">Paramecium sexaurelia</name>
    <dbReference type="NCBI Taxonomy" id="65128"/>
    <lineage>
        <taxon>Eukaryota</taxon>
        <taxon>Sar</taxon>
        <taxon>Alveolata</taxon>
        <taxon>Ciliophora</taxon>
        <taxon>Intramacronucleata</taxon>
        <taxon>Oligohymenophorea</taxon>
        <taxon>Peniculida</taxon>
        <taxon>Parameciidae</taxon>
        <taxon>Paramecium</taxon>
    </lineage>
</organism>
<reference evidence="4" key="2">
    <citation type="submission" date="2014-01" db="EMBL/GenBank/DDBJ databases">
        <title>Functional diversification of Dicer-like proteins and small RNAs required for genome sculpting.</title>
        <authorList>
            <person name="Sandoval P."/>
            <person name="Swart E.C."/>
            <person name="Arambasic M."/>
            <person name="Nowacki M."/>
        </authorList>
    </citation>
    <scope>NUCLEOTIDE SEQUENCE</scope>
</reference>
<feature type="compositionally biased region" description="Low complexity" evidence="2">
    <location>
        <begin position="1"/>
        <end position="14"/>
    </location>
</feature>
<dbReference type="PANTHER" id="PTHR14950">
    <property type="entry name" value="DICER-RELATED"/>
    <property type="match status" value="1"/>
</dbReference>
<dbReference type="InterPro" id="IPR012982">
    <property type="entry name" value="PARP1-like_PADR1_Zn_ribbon"/>
</dbReference>
<dbReference type="GO" id="GO:0004525">
    <property type="term" value="F:ribonuclease III activity"/>
    <property type="evidence" value="ECO:0007669"/>
    <property type="project" value="InterPro"/>
</dbReference>
<protein>
    <submittedName>
        <fullName evidence="4">Dicer-like protein</fullName>
    </submittedName>
</protein>
<sequence>MAKQSAVTKKTTAQKAKKQTKRIVSKVISKKVPKKVVKKVVPKKTVPAKKKTVAKTVQKKTVTKAAPVKKVVPKKSKAAPAKKQVQKKQNVKQQKDDKKSSKVVKPVTPKDDTTPKVPVKFGAYSLDQFQNYLKAIKEWSQKTNQEIKDNLRKNLQSMTGNKDELLNKIADGIVLGSIPRCPSCYGGRPKFNQANGTYFCVGYRDDTDFKFCNKTFATLFRTPCFNPPPSYPILSHPIPSIKSNFYHLIHIQLINQINHQLIGRIPNQLSSSYRQINDRILAYQNRIQVTKDNNQFDLNILTPGFLKSNRYQYMFNWKVNFIESQLCQFSKEEFYQIYLYNCFVLGDCYKGNSLSYIQQKYRSFDSYFDINSENRNNILLYGENIKEFNDFKLSNSVQNGFSDFNRIYVNKKNPFVSFSVYDIINSNDNAIQFFQKLVQQKAFNNVDEALKYYGVTYNEIEGLNVHELVHFEKLVPGNVQSYRQNYQDFHEFIAFSAYTLHVNQFHRNVPNMAFSTNECEQCNSQNPQEYCTCLKPIQPLKQPQLIPIQQLQEYPLNFKTYDIICILYHSLICQLKIWSHLDSVESILNYKVAEEALVTSSSNFKRNYENLELLGDSVLKYVVTVDIFKQYELLDEGEMTSLRSRLIMNTFLAQLFEKLGIEHYVINQDLHFKQIRNPLVNEILSSENKQLQISQKADIYEAIIGGVFEDTQSLYEYINILRRTNFPISSYQDILFDFQPITDSIQQIHIKDYQFNNPQLYEIAINPQQYDRLEFLGDAAIELLVIAYIFRVAREKQQRDPTWILNPGLLSNWKQYLLGNKFMGEQTIKMGLRPHIDEIPKLYGDIFESVAAAVLLDSGWKGLNQVYGSLYKKYMDEIIEQ</sequence>
<dbReference type="GO" id="GO:0008270">
    <property type="term" value="F:zinc ion binding"/>
    <property type="evidence" value="ECO:0007669"/>
    <property type="project" value="InterPro"/>
</dbReference>
<evidence type="ECO:0000256" key="1">
    <source>
        <dbReference type="ARBA" id="ARBA00022801"/>
    </source>
</evidence>
<proteinExistence type="predicted"/>
<dbReference type="PANTHER" id="PTHR14950:SF37">
    <property type="entry name" value="ENDORIBONUCLEASE DICER"/>
    <property type="match status" value="1"/>
</dbReference>
<dbReference type="GO" id="GO:0006396">
    <property type="term" value="P:RNA processing"/>
    <property type="evidence" value="ECO:0007669"/>
    <property type="project" value="InterPro"/>
</dbReference>
<dbReference type="PROSITE" id="PS52007">
    <property type="entry name" value="PADR1"/>
    <property type="match status" value="1"/>
</dbReference>
<feature type="region of interest" description="Disordered" evidence="2">
    <location>
        <begin position="45"/>
        <end position="114"/>
    </location>
</feature>
<dbReference type="CDD" id="cd00593">
    <property type="entry name" value="RIBOc"/>
    <property type="match status" value="2"/>
</dbReference>
<gene>
    <name evidence="4" type="primary">Dcl1-2</name>
</gene>
<keyword evidence="1" id="KW-0378">Hydrolase</keyword>